<dbReference type="PANTHER" id="PTHR43180:SF33">
    <property type="entry name" value="15-HYDROXYPROSTAGLANDIN DEHYDROGENASE [NAD(+)]-LIKE"/>
    <property type="match status" value="1"/>
</dbReference>
<keyword evidence="5" id="KW-1185">Reference proteome</keyword>
<name>A0ABT1PP78_9ACTN</name>
<dbReference type="Pfam" id="PF00106">
    <property type="entry name" value="adh_short"/>
    <property type="match status" value="1"/>
</dbReference>
<dbReference type="PRINTS" id="PR00080">
    <property type="entry name" value="SDRFAMILY"/>
</dbReference>
<dbReference type="InterPro" id="IPR002347">
    <property type="entry name" value="SDR_fam"/>
</dbReference>
<sequence>MTAGAQLHGKVAIVTGGASGLGRATALALAEAGAEVVVADLDETGARDVAELTGGHSRGCDVSDLAANRTLVDFAVERCGGVDIAFLNAGVATGCGIGDDFDPALYRRAMGANLDGVVFGAHAVLPALRARGGGAIVATASLAGLTGVPLDPLYSANKHAVVGLARSLGPALAPEGIRVNAICPGYAESKIVDPIRGMLSEQGVKLIPAEVVADTVLRIVTGDAAGECWFVQPGRDPQPFRFRNVPGPGGD</sequence>
<proteinExistence type="inferred from homology"/>
<reference evidence="4" key="1">
    <citation type="submission" date="2022-06" db="EMBL/GenBank/DDBJ databases">
        <title>Draft genome sequence of Streptomyces sp. RB6PN25 isolated from peat swamp forest in Thailand.</title>
        <authorList>
            <person name="Duangmal K."/>
            <person name="Klaysubun C."/>
        </authorList>
    </citation>
    <scope>NUCLEOTIDE SEQUENCE</scope>
    <source>
        <strain evidence="4">RB6PN25</strain>
    </source>
</reference>
<dbReference type="PRINTS" id="PR00081">
    <property type="entry name" value="GDHRDH"/>
</dbReference>
<organism evidence="4 5">
    <name type="scientific">Streptomyces humicola</name>
    <dbReference type="NCBI Taxonomy" id="2953240"/>
    <lineage>
        <taxon>Bacteria</taxon>
        <taxon>Bacillati</taxon>
        <taxon>Actinomycetota</taxon>
        <taxon>Actinomycetes</taxon>
        <taxon>Kitasatosporales</taxon>
        <taxon>Streptomycetaceae</taxon>
        <taxon>Streptomyces</taxon>
    </lineage>
</organism>
<dbReference type="RefSeq" id="WP_255918316.1">
    <property type="nucleotide sequence ID" value="NZ_JANFNG010000001.1"/>
</dbReference>
<evidence type="ECO:0000313" key="4">
    <source>
        <dbReference type="EMBL" id="MCQ4079470.1"/>
    </source>
</evidence>
<evidence type="ECO:0000256" key="2">
    <source>
        <dbReference type="ARBA" id="ARBA00023002"/>
    </source>
</evidence>
<dbReference type="InterPro" id="IPR036291">
    <property type="entry name" value="NAD(P)-bd_dom_sf"/>
</dbReference>
<comment type="similarity">
    <text evidence="1 3">Belongs to the short-chain dehydrogenases/reductases (SDR) family.</text>
</comment>
<evidence type="ECO:0000313" key="5">
    <source>
        <dbReference type="Proteomes" id="UP001057702"/>
    </source>
</evidence>
<dbReference type="PANTHER" id="PTHR43180">
    <property type="entry name" value="3-OXOACYL-(ACYL-CARRIER-PROTEIN) REDUCTASE (AFU_ORTHOLOGUE AFUA_6G11210)"/>
    <property type="match status" value="1"/>
</dbReference>
<dbReference type="EMBL" id="JANFNG010000001">
    <property type="protein sequence ID" value="MCQ4079470.1"/>
    <property type="molecule type" value="Genomic_DNA"/>
</dbReference>
<dbReference type="Proteomes" id="UP001057702">
    <property type="component" value="Unassembled WGS sequence"/>
</dbReference>
<dbReference type="Gene3D" id="3.40.50.720">
    <property type="entry name" value="NAD(P)-binding Rossmann-like Domain"/>
    <property type="match status" value="1"/>
</dbReference>
<gene>
    <name evidence="4" type="ORF">NGB36_02350</name>
</gene>
<comment type="caution">
    <text evidence="4">The sequence shown here is derived from an EMBL/GenBank/DDBJ whole genome shotgun (WGS) entry which is preliminary data.</text>
</comment>
<accession>A0ABT1PP78</accession>
<keyword evidence="2" id="KW-0560">Oxidoreductase</keyword>
<protein>
    <submittedName>
        <fullName evidence="4">SDR family NAD(P)-dependent oxidoreductase</fullName>
    </submittedName>
</protein>
<evidence type="ECO:0000256" key="3">
    <source>
        <dbReference type="RuleBase" id="RU000363"/>
    </source>
</evidence>
<evidence type="ECO:0000256" key="1">
    <source>
        <dbReference type="ARBA" id="ARBA00006484"/>
    </source>
</evidence>
<dbReference type="SUPFAM" id="SSF51735">
    <property type="entry name" value="NAD(P)-binding Rossmann-fold domains"/>
    <property type="match status" value="1"/>
</dbReference>